<dbReference type="AlphaFoldDB" id="A0A364K9J2"/>
<evidence type="ECO:0000313" key="2">
    <source>
        <dbReference type="EMBL" id="RAL26948.1"/>
    </source>
</evidence>
<keyword evidence="1" id="KW-1133">Transmembrane helix</keyword>
<evidence type="ECO:0008006" key="4">
    <source>
        <dbReference type="Google" id="ProtNLM"/>
    </source>
</evidence>
<dbReference type="EMBL" id="QJKK01000001">
    <property type="protein sequence ID" value="RAL26948.1"/>
    <property type="molecule type" value="Genomic_DNA"/>
</dbReference>
<feature type="transmembrane region" description="Helical" evidence="1">
    <location>
        <begin position="179"/>
        <end position="198"/>
    </location>
</feature>
<reference evidence="2 3" key="1">
    <citation type="submission" date="2018-06" db="EMBL/GenBank/DDBJ databases">
        <title>Thermoflavimicrobium daqus sp. nov., a thermophilic microbe isolated from Moutai-flavour Daqu.</title>
        <authorList>
            <person name="Wang X."/>
            <person name="Zhou H."/>
        </authorList>
    </citation>
    <scope>NUCLEOTIDE SEQUENCE [LARGE SCALE GENOMIC DNA]</scope>
    <source>
        <strain evidence="2 3">FBKL4.011</strain>
    </source>
</reference>
<keyword evidence="1" id="KW-0472">Membrane</keyword>
<feature type="transmembrane region" description="Helical" evidence="1">
    <location>
        <begin position="68"/>
        <end position="86"/>
    </location>
</feature>
<proteinExistence type="predicted"/>
<organism evidence="2 3">
    <name type="scientific">Thermoflavimicrobium daqui</name>
    <dbReference type="NCBI Taxonomy" id="2137476"/>
    <lineage>
        <taxon>Bacteria</taxon>
        <taxon>Bacillati</taxon>
        <taxon>Bacillota</taxon>
        <taxon>Bacilli</taxon>
        <taxon>Bacillales</taxon>
        <taxon>Thermoactinomycetaceae</taxon>
        <taxon>Thermoflavimicrobium</taxon>
    </lineage>
</organism>
<sequence>MFEFFSNYRFAFLIGAEVTFWILITSFFALRYLFRFEKASILAIPLILANELFIAFLGYIDYKITGQFSRFQIIVIIILIYSLTYGKKDFKRLDHFIKRKIAKWRGEPIPSELEEVKLYGWAHTKSELKQWCIHLLVYITVHIIFIFTFGLNTEVLHDLSSALEKGQLFKNESITSLSYVWSIIFVIDTIITLSYVISPKKKKA</sequence>
<protein>
    <recommendedName>
        <fullName evidence="4">Integral membrane protein</fullName>
    </recommendedName>
</protein>
<dbReference type="RefSeq" id="WP_113657552.1">
    <property type="nucleotide sequence ID" value="NZ_KZ845663.1"/>
</dbReference>
<reference evidence="2 3" key="2">
    <citation type="submission" date="2018-06" db="EMBL/GenBank/DDBJ databases">
        <authorList>
            <person name="Zhirakovskaya E."/>
        </authorList>
    </citation>
    <scope>NUCLEOTIDE SEQUENCE [LARGE SCALE GENOMIC DNA]</scope>
    <source>
        <strain evidence="2 3">FBKL4.011</strain>
    </source>
</reference>
<feature type="transmembrane region" description="Helical" evidence="1">
    <location>
        <begin position="41"/>
        <end position="62"/>
    </location>
</feature>
<gene>
    <name evidence="2" type="ORF">DL897_02580</name>
</gene>
<evidence type="ECO:0000313" key="3">
    <source>
        <dbReference type="Proteomes" id="UP000251213"/>
    </source>
</evidence>
<name>A0A364K9J2_9BACL</name>
<comment type="caution">
    <text evidence="2">The sequence shown here is derived from an EMBL/GenBank/DDBJ whole genome shotgun (WGS) entry which is preliminary data.</text>
</comment>
<feature type="transmembrane region" description="Helical" evidence="1">
    <location>
        <begin position="12"/>
        <end position="34"/>
    </location>
</feature>
<accession>A0A364K9J2</accession>
<dbReference type="OrthoDB" id="1683959at2"/>
<keyword evidence="1" id="KW-0812">Transmembrane</keyword>
<evidence type="ECO:0000256" key="1">
    <source>
        <dbReference type="SAM" id="Phobius"/>
    </source>
</evidence>
<feature type="transmembrane region" description="Helical" evidence="1">
    <location>
        <begin position="131"/>
        <end position="151"/>
    </location>
</feature>
<keyword evidence="3" id="KW-1185">Reference proteome</keyword>
<dbReference type="Proteomes" id="UP000251213">
    <property type="component" value="Unassembled WGS sequence"/>
</dbReference>